<gene>
    <name evidence="1" type="ORF">UW53_C0003G0041</name>
</gene>
<evidence type="ECO:0000313" key="1">
    <source>
        <dbReference type="EMBL" id="KKT60130.1"/>
    </source>
</evidence>
<accession>A0A0G1ILZ1</accession>
<sequence>MAKLDVVGCLPSKLLGLQRDMLEKWSGPDGELWVERIALTLQGKNPLEAVVKGPAWADEVVAQARRKLKKFFGRLQVDPVPGVWTPEFLENAAKYNMHPVYFIDLVLAKDWSLKNYTKQESWLYEKIREGKISADAVTLKRRWCLADFSVGVDYTDGSQVFPNDPWAPIIEKLRRDLRVIGKYDNTPG</sequence>
<evidence type="ECO:0000313" key="2">
    <source>
        <dbReference type="Proteomes" id="UP000034087"/>
    </source>
</evidence>
<dbReference type="AlphaFoldDB" id="A0A0G1ILZ1"/>
<proteinExistence type="predicted"/>
<organism evidence="1 2">
    <name type="scientific">Candidatus Giovannonibacteria bacterium GW2011_GWA1_44_25</name>
    <dbReference type="NCBI Taxonomy" id="1618645"/>
    <lineage>
        <taxon>Bacteria</taxon>
        <taxon>Candidatus Giovannoniibacteriota</taxon>
    </lineage>
</organism>
<dbReference type="Proteomes" id="UP000034087">
    <property type="component" value="Unassembled WGS sequence"/>
</dbReference>
<name>A0A0G1ILZ1_9BACT</name>
<reference evidence="1 2" key="1">
    <citation type="journal article" date="2015" name="Nature">
        <title>rRNA introns, odd ribosomes, and small enigmatic genomes across a large radiation of phyla.</title>
        <authorList>
            <person name="Brown C.T."/>
            <person name="Hug L.A."/>
            <person name="Thomas B.C."/>
            <person name="Sharon I."/>
            <person name="Castelle C.J."/>
            <person name="Singh A."/>
            <person name="Wilkins M.J."/>
            <person name="Williams K.H."/>
            <person name="Banfield J.F."/>
        </authorList>
    </citation>
    <scope>NUCLEOTIDE SEQUENCE [LARGE SCALE GENOMIC DNA]</scope>
</reference>
<dbReference type="EMBL" id="LCIR01000003">
    <property type="protein sequence ID" value="KKT60130.1"/>
    <property type="molecule type" value="Genomic_DNA"/>
</dbReference>
<comment type="caution">
    <text evidence="1">The sequence shown here is derived from an EMBL/GenBank/DDBJ whole genome shotgun (WGS) entry which is preliminary data.</text>
</comment>
<protein>
    <submittedName>
        <fullName evidence="1">Uncharacterized protein</fullName>
    </submittedName>
</protein>